<gene>
    <name evidence="1" type="ORF">DEX24_07080</name>
</gene>
<dbReference type="InterPro" id="IPR054199">
    <property type="entry name" value="DUF6904"/>
</dbReference>
<dbReference type="Pfam" id="PF21845">
    <property type="entry name" value="DUF6904"/>
    <property type="match status" value="1"/>
</dbReference>
<accession>A0A2U3AMC0</accession>
<evidence type="ECO:0000313" key="2">
    <source>
        <dbReference type="Proteomes" id="UP000245938"/>
    </source>
</evidence>
<protein>
    <submittedName>
        <fullName evidence="1">Uncharacterized protein</fullName>
    </submittedName>
</protein>
<sequence>MLALTNTEHLSGVRISGDFWDFTELKQSLEEILLALPPATDGLNAVRSRIIDLCIQLQETLNGDFNIETTPNGISSQLQQDFKQPFPYDNIYFSTEVLWPELLFIVVSLDFFIKFAYEDESFQMLHLHIMTARKFLASIFKCVLMIVHNSEKHSIHNYYLHPRLNLKNYSLQYIDMLNAYYLSLNVTERKIQLPRILQRICQEDIDYVDFKERIEYLALQSQIPPHHVVLEFDYPEQIIW</sequence>
<dbReference type="EMBL" id="QFVR01000007">
    <property type="protein sequence ID" value="PWI25664.1"/>
    <property type="molecule type" value="Genomic_DNA"/>
</dbReference>
<keyword evidence="2" id="KW-1185">Reference proteome</keyword>
<evidence type="ECO:0000313" key="1">
    <source>
        <dbReference type="EMBL" id="PWI25664.1"/>
    </source>
</evidence>
<comment type="caution">
    <text evidence="1">The sequence shown here is derived from an EMBL/GenBank/DDBJ whole genome shotgun (WGS) entry which is preliminary data.</text>
</comment>
<organism evidence="1 2">
    <name type="scientific">Kurthia sibirica</name>
    <dbReference type="NCBI Taxonomy" id="202750"/>
    <lineage>
        <taxon>Bacteria</taxon>
        <taxon>Bacillati</taxon>
        <taxon>Bacillota</taxon>
        <taxon>Bacilli</taxon>
        <taxon>Bacillales</taxon>
        <taxon>Caryophanaceae</taxon>
        <taxon>Kurthia</taxon>
    </lineage>
</organism>
<reference evidence="1 2" key="1">
    <citation type="submission" date="2018-05" db="EMBL/GenBank/DDBJ databases">
        <title>Kurthia sibirica genome sequence.</title>
        <authorList>
            <person name="Maclea K.S."/>
            <person name="Goen A.E."/>
        </authorList>
    </citation>
    <scope>NUCLEOTIDE SEQUENCE [LARGE SCALE GENOMIC DNA]</scope>
    <source>
        <strain evidence="1 2">ATCC 49154</strain>
    </source>
</reference>
<proteinExistence type="predicted"/>
<dbReference type="AlphaFoldDB" id="A0A2U3AMC0"/>
<dbReference type="RefSeq" id="WP_109305718.1">
    <property type="nucleotide sequence ID" value="NZ_BJUF01000013.1"/>
</dbReference>
<dbReference type="Proteomes" id="UP000245938">
    <property type="component" value="Unassembled WGS sequence"/>
</dbReference>
<dbReference type="OrthoDB" id="1999450at2"/>
<name>A0A2U3AMC0_9BACL</name>